<dbReference type="SMART" id="SM00836">
    <property type="entry name" value="DALR_1"/>
    <property type="match status" value="1"/>
</dbReference>
<comment type="catalytic activity">
    <reaction evidence="10 11">
        <text>tRNA(Arg) + L-arginine + ATP = L-arginyl-tRNA(Arg) + AMP + diphosphate</text>
        <dbReference type="Rhea" id="RHEA:20301"/>
        <dbReference type="Rhea" id="RHEA-COMP:9658"/>
        <dbReference type="Rhea" id="RHEA-COMP:9673"/>
        <dbReference type="ChEBI" id="CHEBI:30616"/>
        <dbReference type="ChEBI" id="CHEBI:32682"/>
        <dbReference type="ChEBI" id="CHEBI:33019"/>
        <dbReference type="ChEBI" id="CHEBI:78442"/>
        <dbReference type="ChEBI" id="CHEBI:78513"/>
        <dbReference type="ChEBI" id="CHEBI:456215"/>
        <dbReference type="EC" id="6.1.1.19"/>
    </reaction>
</comment>
<dbReference type="Gene3D" id="3.30.1360.70">
    <property type="entry name" value="Arginyl tRNA synthetase N-terminal domain"/>
    <property type="match status" value="1"/>
</dbReference>
<evidence type="ECO:0000256" key="10">
    <source>
        <dbReference type="ARBA" id="ARBA00049339"/>
    </source>
</evidence>
<dbReference type="OrthoDB" id="9805987at2"/>
<dbReference type="Gene3D" id="1.10.730.10">
    <property type="entry name" value="Isoleucyl-tRNA Synthetase, Domain 1"/>
    <property type="match status" value="1"/>
</dbReference>
<evidence type="ECO:0000256" key="6">
    <source>
        <dbReference type="ARBA" id="ARBA00022741"/>
    </source>
</evidence>
<keyword evidence="5 11" id="KW-0436">Ligase</keyword>
<gene>
    <name evidence="11" type="primary">argS</name>
    <name evidence="15" type="ORF">SAMN05444392_101618</name>
</gene>
<comment type="subunit">
    <text evidence="3 11">Monomer.</text>
</comment>
<dbReference type="Pfam" id="PF00750">
    <property type="entry name" value="tRNA-synt_1d"/>
    <property type="match status" value="1"/>
</dbReference>
<evidence type="ECO:0000256" key="12">
    <source>
        <dbReference type="RuleBase" id="RU363038"/>
    </source>
</evidence>
<dbReference type="SMART" id="SM01016">
    <property type="entry name" value="Arg_tRNA_synt_N"/>
    <property type="match status" value="1"/>
</dbReference>
<organism evidence="15 16">
    <name type="scientific">Seinonella peptonophila</name>
    <dbReference type="NCBI Taxonomy" id="112248"/>
    <lineage>
        <taxon>Bacteria</taxon>
        <taxon>Bacillati</taxon>
        <taxon>Bacillota</taxon>
        <taxon>Bacilli</taxon>
        <taxon>Bacillales</taxon>
        <taxon>Thermoactinomycetaceae</taxon>
        <taxon>Seinonella</taxon>
    </lineage>
</organism>
<sequence>MDHKLLFAKVLHEQGELPFDIQTIKQLIETPKRIEMGDFAFPCFALAKHLRKSPAIIAQELQAKITDPIFDHLEAVGPYLNLFLNQEKVSQHIFKQIMEQGSDYGRNQNGKGGTVTIDLSAPNIAKPFSMGHLRSTVIGNAIANLADKNGYQPFRINYIGDWGTQFGKLIVAYRKWGNAESIQQNPITELLKLYIRFHEEAENNPRLEEEGRKAFKALEDGEPEAIQLWKQFRDESLKEFSRIYDLLGVHFDSFQGESFYNDKMDEVVEILQEKGLLVESQQAQVVKLDEEEMPPCLIRKSDGATLYATRDLASALYRKRTYHFVRSLYVVGNEQSLHFKQLKAVLKKAAYAWADEMEHISFGMMLKNGKKMSTRKGRIILLEEVLQEAIERTETIINEKNPNLSDKAQVAKQVGPGAVIFHDLKHHRTNDVEFSFEHMLNFDGETGPYLQYAYARCKSLLRKANFTPSSQVNGVTDEQAWPIVRLISDFPNVIRTAWNNYDPSKIARFALDLARSLNQFYAHVHILSDPDHQQERLHLIYSTAITLKESLRLLGLKAPEEM</sequence>
<dbReference type="InterPro" id="IPR008909">
    <property type="entry name" value="DALR_anticod-bd"/>
</dbReference>
<evidence type="ECO:0000256" key="1">
    <source>
        <dbReference type="ARBA" id="ARBA00004496"/>
    </source>
</evidence>
<dbReference type="GO" id="GO:0005524">
    <property type="term" value="F:ATP binding"/>
    <property type="evidence" value="ECO:0007669"/>
    <property type="project" value="UniProtKB-UniRule"/>
</dbReference>
<dbReference type="HAMAP" id="MF_00123">
    <property type="entry name" value="Arg_tRNA_synth"/>
    <property type="match status" value="1"/>
</dbReference>
<dbReference type="AlphaFoldDB" id="A0A1M4TSD9"/>
<keyword evidence="16" id="KW-1185">Reference proteome</keyword>
<evidence type="ECO:0000259" key="14">
    <source>
        <dbReference type="SMART" id="SM01016"/>
    </source>
</evidence>
<keyword evidence="4 11" id="KW-0963">Cytoplasm</keyword>
<comment type="subcellular location">
    <subcellularLocation>
        <location evidence="1 11">Cytoplasm</location>
    </subcellularLocation>
</comment>
<keyword evidence="6 11" id="KW-0547">Nucleotide-binding</keyword>
<reference evidence="15 16" key="1">
    <citation type="submission" date="2016-11" db="EMBL/GenBank/DDBJ databases">
        <authorList>
            <person name="Jaros S."/>
            <person name="Januszkiewicz K."/>
            <person name="Wedrychowicz H."/>
        </authorList>
    </citation>
    <scope>NUCLEOTIDE SEQUENCE [LARGE SCALE GENOMIC DNA]</scope>
    <source>
        <strain evidence="15 16">DSM 44666</strain>
    </source>
</reference>
<feature type="domain" description="DALR anticodon binding" evidence="13">
    <location>
        <begin position="450"/>
        <end position="562"/>
    </location>
</feature>
<evidence type="ECO:0000256" key="5">
    <source>
        <dbReference type="ARBA" id="ARBA00022598"/>
    </source>
</evidence>
<protein>
    <recommendedName>
        <fullName evidence="11">Arginine--tRNA ligase</fullName>
        <ecNumber evidence="11">6.1.1.19</ecNumber>
    </recommendedName>
    <alternativeName>
        <fullName evidence="11">Arginyl-tRNA synthetase</fullName>
        <shortName evidence="11">ArgRS</shortName>
    </alternativeName>
</protein>
<proteinExistence type="inferred from homology"/>
<dbReference type="InterPro" id="IPR035684">
    <property type="entry name" value="ArgRS_core"/>
</dbReference>
<dbReference type="PANTHER" id="PTHR11956">
    <property type="entry name" value="ARGINYL-TRNA SYNTHETASE"/>
    <property type="match status" value="1"/>
</dbReference>
<dbReference type="Gene3D" id="3.40.50.620">
    <property type="entry name" value="HUPs"/>
    <property type="match status" value="1"/>
</dbReference>
<dbReference type="FunFam" id="1.10.730.10:FF:000006">
    <property type="entry name" value="Arginyl-tRNA synthetase 2, mitochondrial"/>
    <property type="match status" value="1"/>
</dbReference>
<dbReference type="InterPro" id="IPR009080">
    <property type="entry name" value="tRNAsynth_Ia_anticodon-bd"/>
</dbReference>
<dbReference type="NCBIfam" id="TIGR00456">
    <property type="entry name" value="argS"/>
    <property type="match status" value="1"/>
</dbReference>
<evidence type="ECO:0000256" key="3">
    <source>
        <dbReference type="ARBA" id="ARBA00011245"/>
    </source>
</evidence>
<evidence type="ECO:0000256" key="7">
    <source>
        <dbReference type="ARBA" id="ARBA00022840"/>
    </source>
</evidence>
<keyword evidence="8 11" id="KW-0648">Protein biosynthesis</keyword>
<dbReference type="InterPro" id="IPR036695">
    <property type="entry name" value="Arg-tRNA-synth_N_sf"/>
</dbReference>
<comment type="similarity">
    <text evidence="2 11 12">Belongs to the class-I aminoacyl-tRNA synthetase family.</text>
</comment>
<name>A0A1M4TSD9_9BACL</name>
<evidence type="ECO:0000313" key="15">
    <source>
        <dbReference type="EMBL" id="SHE47382.1"/>
    </source>
</evidence>
<dbReference type="InterPro" id="IPR001278">
    <property type="entry name" value="Arg-tRNA-ligase"/>
</dbReference>
<evidence type="ECO:0000256" key="11">
    <source>
        <dbReference type="HAMAP-Rule" id="MF_00123"/>
    </source>
</evidence>
<evidence type="ECO:0000256" key="8">
    <source>
        <dbReference type="ARBA" id="ARBA00022917"/>
    </source>
</evidence>
<keyword evidence="7 11" id="KW-0067">ATP-binding</keyword>
<dbReference type="Pfam" id="PF05746">
    <property type="entry name" value="DALR_1"/>
    <property type="match status" value="1"/>
</dbReference>
<feature type="short sequence motif" description="'HIGH' region" evidence="11">
    <location>
        <begin position="122"/>
        <end position="132"/>
    </location>
</feature>
<dbReference type="EMBL" id="FQVL01000001">
    <property type="protein sequence ID" value="SHE47382.1"/>
    <property type="molecule type" value="Genomic_DNA"/>
</dbReference>
<dbReference type="PANTHER" id="PTHR11956:SF5">
    <property type="entry name" value="ARGININE--TRNA LIGASE, CYTOPLASMIC"/>
    <property type="match status" value="1"/>
</dbReference>
<dbReference type="CDD" id="cd00671">
    <property type="entry name" value="ArgRS_core"/>
    <property type="match status" value="1"/>
</dbReference>
<dbReference type="PRINTS" id="PR01038">
    <property type="entry name" value="TRNASYNTHARG"/>
</dbReference>
<evidence type="ECO:0000256" key="2">
    <source>
        <dbReference type="ARBA" id="ARBA00005594"/>
    </source>
</evidence>
<dbReference type="SUPFAM" id="SSF47323">
    <property type="entry name" value="Anticodon-binding domain of a subclass of class I aminoacyl-tRNA synthetases"/>
    <property type="match status" value="1"/>
</dbReference>
<evidence type="ECO:0000256" key="4">
    <source>
        <dbReference type="ARBA" id="ARBA00022490"/>
    </source>
</evidence>
<evidence type="ECO:0000259" key="13">
    <source>
        <dbReference type="SMART" id="SM00836"/>
    </source>
</evidence>
<dbReference type="CDD" id="cd07956">
    <property type="entry name" value="Anticodon_Ia_Arg"/>
    <property type="match status" value="1"/>
</dbReference>
<dbReference type="InterPro" id="IPR005148">
    <property type="entry name" value="Arg-tRNA-synth_N"/>
</dbReference>
<dbReference type="GO" id="GO:0006420">
    <property type="term" value="P:arginyl-tRNA aminoacylation"/>
    <property type="evidence" value="ECO:0007669"/>
    <property type="project" value="UniProtKB-UniRule"/>
</dbReference>
<dbReference type="SUPFAM" id="SSF52374">
    <property type="entry name" value="Nucleotidylyl transferase"/>
    <property type="match status" value="1"/>
</dbReference>
<dbReference type="STRING" id="112248.SAMN05444392_101618"/>
<dbReference type="RefSeq" id="WP_073151668.1">
    <property type="nucleotide sequence ID" value="NZ_FQVL01000001.1"/>
</dbReference>
<dbReference type="Proteomes" id="UP000184476">
    <property type="component" value="Unassembled WGS sequence"/>
</dbReference>
<evidence type="ECO:0000256" key="9">
    <source>
        <dbReference type="ARBA" id="ARBA00023146"/>
    </source>
</evidence>
<feature type="domain" description="Arginyl tRNA synthetase N-terminal" evidence="14">
    <location>
        <begin position="1"/>
        <end position="84"/>
    </location>
</feature>
<keyword evidence="9 11" id="KW-0030">Aminoacyl-tRNA synthetase</keyword>
<dbReference type="FunFam" id="3.40.50.620:FF:000116">
    <property type="entry name" value="Arginine--tRNA ligase"/>
    <property type="match status" value="1"/>
</dbReference>
<dbReference type="Pfam" id="PF03485">
    <property type="entry name" value="Arg_tRNA_synt_N"/>
    <property type="match status" value="1"/>
</dbReference>
<dbReference type="GO" id="GO:0004814">
    <property type="term" value="F:arginine-tRNA ligase activity"/>
    <property type="evidence" value="ECO:0007669"/>
    <property type="project" value="UniProtKB-UniRule"/>
</dbReference>
<dbReference type="EC" id="6.1.1.19" evidence="11"/>
<evidence type="ECO:0000313" key="16">
    <source>
        <dbReference type="Proteomes" id="UP000184476"/>
    </source>
</evidence>
<dbReference type="SUPFAM" id="SSF55190">
    <property type="entry name" value="Arginyl-tRNA synthetase (ArgRS), N-terminal 'additional' domain"/>
    <property type="match status" value="1"/>
</dbReference>
<dbReference type="GO" id="GO:0005737">
    <property type="term" value="C:cytoplasm"/>
    <property type="evidence" value="ECO:0007669"/>
    <property type="project" value="UniProtKB-SubCell"/>
</dbReference>
<accession>A0A1M4TSD9</accession>
<dbReference type="InterPro" id="IPR014729">
    <property type="entry name" value="Rossmann-like_a/b/a_fold"/>
</dbReference>